<proteinExistence type="predicted"/>
<dbReference type="EMBL" id="QUSY01002418">
    <property type="protein sequence ID" value="RHY21299.1"/>
    <property type="molecule type" value="Genomic_DNA"/>
</dbReference>
<dbReference type="Proteomes" id="UP000285060">
    <property type="component" value="Unassembled WGS sequence"/>
</dbReference>
<name>A0A418AHT1_9STRA</name>
<accession>A0A418AHT1</accession>
<keyword evidence="2" id="KW-1185">Reference proteome</keyword>
<reference evidence="1 2" key="1">
    <citation type="submission" date="2018-08" db="EMBL/GenBank/DDBJ databases">
        <title>Aphanomyces genome sequencing and annotation.</title>
        <authorList>
            <person name="Minardi D."/>
            <person name="Oidtmann B."/>
            <person name="Van Der Giezen M."/>
            <person name="Studholme D.J."/>
        </authorList>
    </citation>
    <scope>NUCLEOTIDE SEQUENCE [LARGE SCALE GENOMIC DNA]</scope>
    <source>
        <strain evidence="1 2">NJM0002</strain>
    </source>
</reference>
<protein>
    <submittedName>
        <fullName evidence="1">Uncharacterized protein</fullName>
    </submittedName>
</protein>
<organism evidence="1 2">
    <name type="scientific">Aphanomyces invadans</name>
    <dbReference type="NCBI Taxonomy" id="157072"/>
    <lineage>
        <taxon>Eukaryota</taxon>
        <taxon>Sar</taxon>
        <taxon>Stramenopiles</taxon>
        <taxon>Oomycota</taxon>
        <taxon>Saprolegniomycetes</taxon>
        <taxon>Saprolegniales</taxon>
        <taxon>Verrucalvaceae</taxon>
        <taxon>Aphanomyces</taxon>
    </lineage>
</organism>
<comment type="caution">
    <text evidence="1">The sequence shown here is derived from an EMBL/GenBank/DDBJ whole genome shotgun (WGS) entry which is preliminary data.</text>
</comment>
<gene>
    <name evidence="1" type="ORF">DYB32_009852</name>
</gene>
<dbReference type="AlphaFoldDB" id="A0A418AHT1"/>
<dbReference type="VEuPathDB" id="FungiDB:H310_09278"/>
<evidence type="ECO:0000313" key="1">
    <source>
        <dbReference type="EMBL" id="RHY21299.1"/>
    </source>
</evidence>
<evidence type="ECO:0000313" key="2">
    <source>
        <dbReference type="Proteomes" id="UP000285060"/>
    </source>
</evidence>
<sequence length="138" mass="15716">MTTPLKRRNFTDEEDILFLRQVSADMPFLEFGRPDFDTKKANNRFNALIEAHRKSNQESSRASGISEEVIKKVMLLNELLSTLDDAKEEEVQRIASMKKFQEHNENLSSIVREEAMQSLGKGKVDPDDDGFLAAVVAR</sequence>